<feature type="chain" id="PRO_5038669756" evidence="1">
    <location>
        <begin position="25"/>
        <end position="301"/>
    </location>
</feature>
<dbReference type="RefSeq" id="WP_163483088.1">
    <property type="nucleotide sequence ID" value="NZ_JAAGWF010000020.1"/>
</dbReference>
<feature type="signal peptide" evidence="1">
    <location>
        <begin position="1"/>
        <end position="24"/>
    </location>
</feature>
<protein>
    <submittedName>
        <fullName evidence="3">ABC transporter substrate-binding protein</fullName>
    </submittedName>
</protein>
<proteinExistence type="predicted"/>
<gene>
    <name evidence="3" type="ORF">GCU56_17780</name>
</gene>
<evidence type="ECO:0000259" key="2">
    <source>
        <dbReference type="Pfam" id="PF04069"/>
    </source>
</evidence>
<sequence>MWRRRALLALVVLIGLVLPGCGSAGPPAAPAAEGTVRVASYDFPENQILAEVYAEAIRRAGLPVSVDHGIGTREVVLPALEQGVVDVVVDYLGTALEFVEPGGPAVQREPGHLRAALARVLAQRGATVLAAASAEDQNGFAVRGAFAEQNGVRRLSDLAALAPGLVFGGPPECAERRFCLPGLRAVYGLEFAEVRSMPSRAATVEALRSGEIDVGLLETTDPRLGDARLILLQDDRALQPHENVVPVVRTRVLDQAGSELRTALDAVSARLTTADLVRLNRAVALDGRTPAEAAALWWAGR</sequence>
<name>A0A7K3W4A1_9ACTN</name>
<dbReference type="Gene3D" id="3.40.190.120">
    <property type="entry name" value="Osmoprotection protein (prox), domain 2"/>
    <property type="match status" value="1"/>
</dbReference>
<dbReference type="AlphaFoldDB" id="A0A7K3W4A1"/>
<dbReference type="Gene3D" id="3.40.190.10">
    <property type="entry name" value="Periplasmic binding protein-like II"/>
    <property type="match status" value="1"/>
</dbReference>
<keyword evidence="4" id="KW-1185">Reference proteome</keyword>
<comment type="caution">
    <text evidence="3">The sequence shown here is derived from an EMBL/GenBank/DDBJ whole genome shotgun (WGS) entry which is preliminary data.</text>
</comment>
<dbReference type="GO" id="GO:0022857">
    <property type="term" value="F:transmembrane transporter activity"/>
    <property type="evidence" value="ECO:0007669"/>
    <property type="project" value="InterPro"/>
</dbReference>
<keyword evidence="1" id="KW-0732">Signal</keyword>
<dbReference type="CDD" id="cd13606">
    <property type="entry name" value="PBP2_ProX_like"/>
    <property type="match status" value="1"/>
</dbReference>
<reference evidence="3 4" key="1">
    <citation type="submission" date="2020-02" db="EMBL/GenBank/DDBJ databases">
        <title>Geodermatophilus sabuli CPCC 205279 I12A-02694.</title>
        <authorList>
            <person name="Jiang Z."/>
        </authorList>
    </citation>
    <scope>NUCLEOTIDE SEQUENCE [LARGE SCALE GENOMIC DNA]</scope>
    <source>
        <strain evidence="3 4">I12A-02694</strain>
    </source>
</reference>
<dbReference type="Pfam" id="PF04069">
    <property type="entry name" value="OpuAC"/>
    <property type="match status" value="1"/>
</dbReference>
<evidence type="ECO:0000313" key="3">
    <source>
        <dbReference type="EMBL" id="NEK59711.1"/>
    </source>
</evidence>
<accession>A0A7K3W4A1</accession>
<evidence type="ECO:0000313" key="4">
    <source>
        <dbReference type="Proteomes" id="UP000470246"/>
    </source>
</evidence>
<feature type="domain" description="ABC-type glycine betaine transport system substrate-binding" evidence="2">
    <location>
        <begin position="35"/>
        <end position="299"/>
    </location>
</feature>
<dbReference type="GO" id="GO:0043190">
    <property type="term" value="C:ATP-binding cassette (ABC) transporter complex"/>
    <property type="evidence" value="ECO:0007669"/>
    <property type="project" value="InterPro"/>
</dbReference>
<organism evidence="3 4">
    <name type="scientific">Geodermatophilus sabuli</name>
    <dbReference type="NCBI Taxonomy" id="1564158"/>
    <lineage>
        <taxon>Bacteria</taxon>
        <taxon>Bacillati</taxon>
        <taxon>Actinomycetota</taxon>
        <taxon>Actinomycetes</taxon>
        <taxon>Geodermatophilales</taxon>
        <taxon>Geodermatophilaceae</taxon>
        <taxon>Geodermatophilus</taxon>
    </lineage>
</organism>
<evidence type="ECO:0000256" key="1">
    <source>
        <dbReference type="SAM" id="SignalP"/>
    </source>
</evidence>
<dbReference type="Proteomes" id="UP000470246">
    <property type="component" value="Unassembled WGS sequence"/>
</dbReference>
<dbReference type="InterPro" id="IPR007210">
    <property type="entry name" value="ABC_Gly_betaine_transp_sub-bd"/>
</dbReference>
<dbReference type="SUPFAM" id="SSF53850">
    <property type="entry name" value="Periplasmic binding protein-like II"/>
    <property type="match status" value="1"/>
</dbReference>
<dbReference type="EMBL" id="JAAGWF010000020">
    <property type="protein sequence ID" value="NEK59711.1"/>
    <property type="molecule type" value="Genomic_DNA"/>
</dbReference>